<evidence type="ECO:0000256" key="3">
    <source>
        <dbReference type="ARBA" id="ARBA00022729"/>
    </source>
</evidence>
<evidence type="ECO:0000313" key="9">
    <source>
        <dbReference type="EMBL" id="KAK6625719.1"/>
    </source>
</evidence>
<keyword evidence="4" id="KW-0297">G-protein coupled receptor</keyword>
<evidence type="ECO:0000256" key="6">
    <source>
        <dbReference type="ARBA" id="ARBA00023224"/>
    </source>
</evidence>
<dbReference type="Pfam" id="PF06652">
    <property type="entry name" value="Methuselah_N"/>
    <property type="match status" value="1"/>
</dbReference>
<dbReference type="Gene3D" id="1.20.1070.10">
    <property type="entry name" value="Rhodopsin 7-helix transmembrane proteins"/>
    <property type="match status" value="1"/>
</dbReference>
<keyword evidence="7" id="KW-0812">Transmembrane</keyword>
<dbReference type="AlphaFoldDB" id="A0AAN8S8X2"/>
<dbReference type="InterPro" id="IPR010596">
    <property type="entry name" value="Methuselah_N_dom"/>
</dbReference>
<keyword evidence="7" id="KW-0472">Membrane</keyword>
<comment type="subcellular location">
    <subcellularLocation>
        <location evidence="1">Membrane</location>
        <topology evidence="1">Multi-pass membrane protein</topology>
    </subcellularLocation>
</comment>
<feature type="domain" description="Methuselah N-terminal" evidence="8">
    <location>
        <begin position="68"/>
        <end position="182"/>
    </location>
</feature>
<evidence type="ECO:0000256" key="1">
    <source>
        <dbReference type="ARBA" id="ARBA00004141"/>
    </source>
</evidence>
<dbReference type="EMBL" id="JAWJWE010000037">
    <property type="protein sequence ID" value="KAK6625719.1"/>
    <property type="molecule type" value="Genomic_DNA"/>
</dbReference>
<feature type="transmembrane region" description="Helical" evidence="7">
    <location>
        <begin position="244"/>
        <end position="265"/>
    </location>
</feature>
<accession>A0AAN8S8X2</accession>
<evidence type="ECO:0000256" key="2">
    <source>
        <dbReference type="ARBA" id="ARBA00008979"/>
    </source>
</evidence>
<dbReference type="Gene3D" id="2.170.180.11">
    <property type="entry name" value="Methuselah ectodomain, domain 2"/>
    <property type="match status" value="1"/>
</dbReference>
<comment type="similarity">
    <text evidence="2">Belongs to the G-protein coupled receptor 2 family. Mth subfamily.</text>
</comment>
<feature type="transmembrane region" description="Helical" evidence="7">
    <location>
        <begin position="211"/>
        <end position="232"/>
    </location>
</feature>
<reference evidence="9 10" key="1">
    <citation type="submission" date="2023-10" db="EMBL/GenBank/DDBJ databases">
        <title>Genomes of two closely related lineages of the louse Polyplax serrata with different host specificities.</title>
        <authorList>
            <person name="Martinu J."/>
            <person name="Tarabai H."/>
            <person name="Stefka J."/>
            <person name="Hypsa V."/>
        </authorList>
    </citation>
    <scope>NUCLEOTIDE SEQUENCE [LARGE SCALE GENOMIC DNA]</scope>
    <source>
        <strain evidence="9">HR10_N</strain>
    </source>
</reference>
<keyword evidence="7" id="KW-1133">Transmembrane helix</keyword>
<protein>
    <recommendedName>
        <fullName evidence="8">Methuselah N-terminal domain-containing protein</fullName>
    </recommendedName>
</protein>
<proteinExistence type="inferred from homology"/>
<dbReference type="PANTHER" id="PTHR47154">
    <property type="entry name" value="G-PROTEIN COUPLED RECEPTOR MTH-RELATED"/>
    <property type="match status" value="1"/>
</dbReference>
<dbReference type="InterPro" id="IPR023311">
    <property type="entry name" value="Methusela_ecto_dom_2"/>
</dbReference>
<evidence type="ECO:0000313" key="10">
    <source>
        <dbReference type="Proteomes" id="UP001372834"/>
    </source>
</evidence>
<comment type="caution">
    <text evidence="9">The sequence shown here is derived from an EMBL/GenBank/DDBJ whole genome shotgun (WGS) entry which is preliminary data.</text>
</comment>
<keyword evidence="3" id="KW-0732">Signal</keyword>
<gene>
    <name evidence="9" type="ORF">RUM43_006018</name>
</gene>
<dbReference type="PANTHER" id="PTHR47154:SF2">
    <property type="entry name" value="G-PROTEIN COUPLED RECEPTOR MTH-RELATED"/>
    <property type="match status" value="1"/>
</dbReference>
<evidence type="ECO:0000256" key="7">
    <source>
        <dbReference type="SAM" id="Phobius"/>
    </source>
</evidence>
<name>A0AAN8S8X2_POLSC</name>
<evidence type="ECO:0000256" key="4">
    <source>
        <dbReference type="ARBA" id="ARBA00023040"/>
    </source>
</evidence>
<dbReference type="InterPro" id="IPR051384">
    <property type="entry name" value="Mth_GPCR"/>
</dbReference>
<evidence type="ECO:0000256" key="5">
    <source>
        <dbReference type="ARBA" id="ARBA00023170"/>
    </source>
</evidence>
<keyword evidence="5" id="KW-0675">Receptor</keyword>
<dbReference type="GO" id="GO:0005886">
    <property type="term" value="C:plasma membrane"/>
    <property type="evidence" value="ECO:0007669"/>
    <property type="project" value="TreeGrafter"/>
</dbReference>
<dbReference type="Proteomes" id="UP001372834">
    <property type="component" value="Unassembled WGS sequence"/>
</dbReference>
<dbReference type="InterPro" id="IPR036272">
    <property type="entry name" value="Methuselah_N_sf"/>
</dbReference>
<dbReference type="SUPFAM" id="SSF63877">
    <property type="entry name" value="Methuselah ectodomain"/>
    <property type="match status" value="1"/>
</dbReference>
<sequence>MEIFHDNFALPSDHSERQVPDDLLCLLLRFAAHTGDLSCNKYLTAIVSGKETHGVLFASDHIFEKNYYENHNSTHFRVCICEKLVCLRKCCPLGQAFVNNTCNPHNLDIEPNVYGDDLSLIADYGVSNFHRIYGDTCLQKSFQLEPEIYPSDEHYLMLNGTLVLPNDNAAYDASQFCFENVLKAETGGVAEKVLRAFICFPEVTETEDRMIVYPIGMIISMPFLLATFIVYSLPELRNLHGKNLMSEVAALLTAYIVLVTTQLAGHAISDSLCVTFGKNCSIKCSIVLELCTSSLSVVSSSLGYLLSPPKHLSLTHYPVSQYYEIKELG</sequence>
<organism evidence="9 10">
    <name type="scientific">Polyplax serrata</name>
    <name type="common">Common mouse louse</name>
    <dbReference type="NCBI Taxonomy" id="468196"/>
    <lineage>
        <taxon>Eukaryota</taxon>
        <taxon>Metazoa</taxon>
        <taxon>Ecdysozoa</taxon>
        <taxon>Arthropoda</taxon>
        <taxon>Hexapoda</taxon>
        <taxon>Insecta</taxon>
        <taxon>Pterygota</taxon>
        <taxon>Neoptera</taxon>
        <taxon>Paraneoptera</taxon>
        <taxon>Psocodea</taxon>
        <taxon>Troctomorpha</taxon>
        <taxon>Phthiraptera</taxon>
        <taxon>Anoplura</taxon>
        <taxon>Polyplacidae</taxon>
        <taxon>Polyplax</taxon>
    </lineage>
</organism>
<dbReference type="GO" id="GO:0008528">
    <property type="term" value="F:G protein-coupled peptide receptor activity"/>
    <property type="evidence" value="ECO:0007669"/>
    <property type="project" value="TreeGrafter"/>
</dbReference>
<evidence type="ECO:0000259" key="8">
    <source>
        <dbReference type="Pfam" id="PF06652"/>
    </source>
</evidence>
<keyword evidence="6" id="KW-0807">Transducer</keyword>